<reference evidence="1" key="1">
    <citation type="submission" date="2018-11" db="EMBL/GenBank/DDBJ databases">
        <authorList>
            <person name="Grassa J C."/>
        </authorList>
    </citation>
    <scope>NUCLEOTIDE SEQUENCE [LARGE SCALE GENOMIC DNA]</scope>
</reference>
<proteinExistence type="predicted"/>
<dbReference type="EMBL" id="UZAU01000739">
    <property type="status" value="NOT_ANNOTATED_CDS"/>
    <property type="molecule type" value="Genomic_DNA"/>
</dbReference>
<evidence type="ECO:0000313" key="2">
    <source>
        <dbReference type="Proteomes" id="UP000596661"/>
    </source>
</evidence>
<keyword evidence="2" id="KW-1185">Reference proteome</keyword>
<sequence>MTPKSTPADPSRHTIVGKIPSLGFSFPMRPPILGHDYLTKAEGVRQPSSPDPVLDLVATSQNLVPKVGRVVVPHTAAMLDSMSLSVSKLTSKKWAVSSNVDPYTLSVAAKQQAVGMALFTKRTTKEVGNMTIELSQLRTKAQAEKEVKETVCSLQENLDEVKEELRLSREEKDKAEEELCLSWEEKDKAKAKVVL</sequence>
<dbReference type="AlphaFoldDB" id="A0A803QHH4"/>
<dbReference type="Proteomes" id="UP000596661">
    <property type="component" value="Chromosome 9"/>
</dbReference>
<accession>A0A803QHH4</accession>
<protein>
    <submittedName>
        <fullName evidence="1">Uncharacterized protein</fullName>
    </submittedName>
</protein>
<dbReference type="EnsemblPlants" id="evm.model.09.825">
    <property type="protein sequence ID" value="cds.evm.model.09.825"/>
    <property type="gene ID" value="evm.TU.09.825"/>
</dbReference>
<evidence type="ECO:0000313" key="1">
    <source>
        <dbReference type="EnsemblPlants" id="cds.evm.model.09.825"/>
    </source>
</evidence>
<organism evidence="1 2">
    <name type="scientific">Cannabis sativa</name>
    <name type="common">Hemp</name>
    <name type="synonym">Marijuana</name>
    <dbReference type="NCBI Taxonomy" id="3483"/>
    <lineage>
        <taxon>Eukaryota</taxon>
        <taxon>Viridiplantae</taxon>
        <taxon>Streptophyta</taxon>
        <taxon>Embryophyta</taxon>
        <taxon>Tracheophyta</taxon>
        <taxon>Spermatophyta</taxon>
        <taxon>Magnoliopsida</taxon>
        <taxon>eudicotyledons</taxon>
        <taxon>Gunneridae</taxon>
        <taxon>Pentapetalae</taxon>
        <taxon>rosids</taxon>
        <taxon>fabids</taxon>
        <taxon>Rosales</taxon>
        <taxon>Cannabaceae</taxon>
        <taxon>Cannabis</taxon>
    </lineage>
</organism>
<name>A0A803QHH4_CANSA</name>
<dbReference type="Gramene" id="evm.model.09.825">
    <property type="protein sequence ID" value="cds.evm.model.09.825"/>
    <property type="gene ID" value="evm.TU.09.825"/>
</dbReference>
<reference evidence="1" key="2">
    <citation type="submission" date="2021-03" db="UniProtKB">
        <authorList>
            <consortium name="EnsemblPlants"/>
        </authorList>
    </citation>
    <scope>IDENTIFICATION</scope>
</reference>